<reference evidence="1 2" key="1">
    <citation type="submission" date="2016-10" db="EMBL/GenBank/DDBJ databases">
        <authorList>
            <person name="de Groot N.N."/>
        </authorList>
    </citation>
    <scope>NUCLEOTIDE SEQUENCE [LARGE SCALE GENOMIC DNA]</scope>
    <source>
        <strain evidence="1 2">CGMCC 4.5598</strain>
    </source>
</reference>
<evidence type="ECO:0000313" key="2">
    <source>
        <dbReference type="Proteomes" id="UP000199361"/>
    </source>
</evidence>
<keyword evidence="2" id="KW-1185">Reference proteome</keyword>
<organism evidence="1 2">
    <name type="scientific">Nonomuraea wenchangensis</name>
    <dbReference type="NCBI Taxonomy" id="568860"/>
    <lineage>
        <taxon>Bacteria</taxon>
        <taxon>Bacillati</taxon>
        <taxon>Actinomycetota</taxon>
        <taxon>Actinomycetes</taxon>
        <taxon>Streptosporangiales</taxon>
        <taxon>Streptosporangiaceae</taxon>
        <taxon>Nonomuraea</taxon>
    </lineage>
</organism>
<dbReference type="EMBL" id="FOHX01000027">
    <property type="protein sequence ID" value="SEU46813.1"/>
    <property type="molecule type" value="Genomic_DNA"/>
</dbReference>
<gene>
    <name evidence="1" type="ORF">SAMN05421811_127149</name>
</gene>
<dbReference type="AlphaFoldDB" id="A0A1I0LTZ5"/>
<dbReference type="RefSeq" id="WP_091094114.1">
    <property type="nucleotide sequence ID" value="NZ_FOHX01000027.1"/>
</dbReference>
<name>A0A1I0LTZ5_9ACTN</name>
<proteinExistence type="predicted"/>
<accession>A0A1I0LTZ5</accession>
<protein>
    <submittedName>
        <fullName evidence="1">Uncharacterized protein</fullName>
    </submittedName>
</protein>
<sequence>MNTPTAHLRNRALLAAIIDRIETDTAALGRLEASEEPFTSWYQGYWREHITRNGRCGTNLCAAGYAIELTGGTWLTTRTTEGTFLAGRLLPDYQSSWWAEYVLADDTDPEDEITVIDGNRVVKAEDRAMRLLGLERSWDGFDADDEHDIELHPLFRGHNTLDDLRGWLDRLPA</sequence>
<dbReference type="Proteomes" id="UP000199361">
    <property type="component" value="Unassembled WGS sequence"/>
</dbReference>
<dbReference type="STRING" id="568860.SAMN05421811_127149"/>
<evidence type="ECO:0000313" key="1">
    <source>
        <dbReference type="EMBL" id="SEU46813.1"/>
    </source>
</evidence>